<organism evidence="7 8">
    <name type="scientific">Mucilaginibacter angelicae</name>
    <dbReference type="NCBI Taxonomy" id="869718"/>
    <lineage>
        <taxon>Bacteria</taxon>
        <taxon>Pseudomonadati</taxon>
        <taxon>Bacteroidota</taxon>
        <taxon>Sphingobacteriia</taxon>
        <taxon>Sphingobacteriales</taxon>
        <taxon>Sphingobacteriaceae</taxon>
        <taxon>Mucilaginibacter</taxon>
    </lineage>
</organism>
<dbReference type="InterPro" id="IPR013805">
    <property type="entry name" value="GrpE_CC"/>
</dbReference>
<evidence type="ECO:0000256" key="1">
    <source>
        <dbReference type="ARBA" id="ARBA00009054"/>
    </source>
</evidence>
<dbReference type="RefSeq" id="WP_377024364.1">
    <property type="nucleotide sequence ID" value="NZ_JBHLTS010000063.1"/>
</dbReference>
<dbReference type="PANTHER" id="PTHR21237">
    <property type="entry name" value="GRPE PROTEIN"/>
    <property type="match status" value="1"/>
</dbReference>
<dbReference type="SUPFAM" id="SSF51064">
    <property type="entry name" value="Head domain of nucleotide exchange factor GrpE"/>
    <property type="match status" value="1"/>
</dbReference>
<name>A0ABV6LAV3_9SPHI</name>
<evidence type="ECO:0000256" key="4">
    <source>
        <dbReference type="RuleBase" id="RU000639"/>
    </source>
</evidence>
<evidence type="ECO:0000256" key="5">
    <source>
        <dbReference type="RuleBase" id="RU004478"/>
    </source>
</evidence>
<dbReference type="HAMAP" id="MF_01151">
    <property type="entry name" value="GrpE"/>
    <property type="match status" value="1"/>
</dbReference>
<evidence type="ECO:0000256" key="6">
    <source>
        <dbReference type="SAM" id="MobiDB-lite"/>
    </source>
</evidence>
<comment type="caution">
    <text evidence="7">The sequence shown here is derived from an EMBL/GenBank/DDBJ whole genome shotgun (WGS) entry which is preliminary data.</text>
</comment>
<proteinExistence type="inferred from homology"/>
<dbReference type="InterPro" id="IPR009012">
    <property type="entry name" value="GrpE_head"/>
</dbReference>
<accession>A0ABV6LAV3</accession>
<dbReference type="SUPFAM" id="SSF58014">
    <property type="entry name" value="Coiled-coil domain of nucleotide exchange factor GrpE"/>
    <property type="match status" value="1"/>
</dbReference>
<dbReference type="InterPro" id="IPR000740">
    <property type="entry name" value="GrpE"/>
</dbReference>
<keyword evidence="8" id="KW-1185">Reference proteome</keyword>
<protein>
    <recommendedName>
        <fullName evidence="3 4">Protein GrpE</fullName>
    </recommendedName>
    <alternativeName>
        <fullName evidence="3">HSP-70 cofactor</fullName>
    </alternativeName>
</protein>
<evidence type="ECO:0000256" key="2">
    <source>
        <dbReference type="ARBA" id="ARBA00023186"/>
    </source>
</evidence>
<comment type="subunit">
    <text evidence="3">Homodimer.</text>
</comment>
<dbReference type="EMBL" id="JBHLTS010000063">
    <property type="protein sequence ID" value="MFC0516587.1"/>
    <property type="molecule type" value="Genomic_DNA"/>
</dbReference>
<reference evidence="7 8" key="1">
    <citation type="submission" date="2024-09" db="EMBL/GenBank/DDBJ databases">
        <authorList>
            <person name="Sun Q."/>
            <person name="Mori K."/>
        </authorList>
    </citation>
    <scope>NUCLEOTIDE SEQUENCE [LARGE SCALE GENOMIC DNA]</scope>
    <source>
        <strain evidence="7 8">NCAIM B.02415</strain>
    </source>
</reference>
<dbReference type="Pfam" id="PF01025">
    <property type="entry name" value="GrpE"/>
    <property type="match status" value="1"/>
</dbReference>
<dbReference type="Proteomes" id="UP001589828">
    <property type="component" value="Unassembled WGS sequence"/>
</dbReference>
<sequence length="204" mass="23142">MKFNDMLKKKKKENTDNTENINEVNNEQLQNEGQEQAQETEVTTTETKQETAAAPTAEEKLKDELAQANDKYLRLYAEFDNFRRRTIKEREEARKTEGKDIIVALLPVLDDFERAQRAMDKATEVAPVKEGVTLIQNKLKNILTQKGLKEMPSIGNAFDADLHEAITNIPAPTDDLKGKVMDEMEKGYTLNDKVIRFAKVVVGA</sequence>
<keyword evidence="2 3" id="KW-0143">Chaperone</keyword>
<comment type="function">
    <text evidence="3 4">Participates actively in the response to hyperosmotic and heat shock by preventing the aggregation of stress-denatured proteins, in association with DnaK and GrpE. It is the nucleotide exchange factor for DnaK and may function as a thermosensor. Unfolded proteins bind initially to DnaJ; upon interaction with the DnaJ-bound protein, DnaK hydrolyzes its bound ATP, resulting in the formation of a stable complex. GrpE releases ADP from DnaK; ATP binding to DnaK triggers the release of the substrate protein, thus completing the reaction cycle. Several rounds of ATP-dependent interactions between DnaJ, DnaK and GrpE are required for fully efficient folding.</text>
</comment>
<dbReference type="CDD" id="cd00446">
    <property type="entry name" value="GrpE"/>
    <property type="match status" value="1"/>
</dbReference>
<dbReference type="PROSITE" id="PS01071">
    <property type="entry name" value="GRPE"/>
    <property type="match status" value="1"/>
</dbReference>
<gene>
    <name evidence="3" type="primary">grpE</name>
    <name evidence="7" type="ORF">ACFFGT_20440</name>
</gene>
<evidence type="ECO:0000256" key="3">
    <source>
        <dbReference type="HAMAP-Rule" id="MF_01151"/>
    </source>
</evidence>
<evidence type="ECO:0000313" key="7">
    <source>
        <dbReference type="EMBL" id="MFC0516587.1"/>
    </source>
</evidence>
<feature type="region of interest" description="Disordered" evidence="6">
    <location>
        <begin position="1"/>
        <end position="60"/>
    </location>
</feature>
<dbReference type="PRINTS" id="PR00773">
    <property type="entry name" value="GRPEPROTEIN"/>
</dbReference>
<comment type="subcellular location">
    <subcellularLocation>
        <location evidence="3">Cytoplasm</location>
    </subcellularLocation>
</comment>
<dbReference type="Gene3D" id="2.30.22.10">
    <property type="entry name" value="Head domain of nucleotide exchange factor GrpE"/>
    <property type="match status" value="1"/>
</dbReference>
<evidence type="ECO:0000313" key="8">
    <source>
        <dbReference type="Proteomes" id="UP001589828"/>
    </source>
</evidence>
<dbReference type="Gene3D" id="3.90.20.20">
    <property type="match status" value="1"/>
</dbReference>
<feature type="compositionally biased region" description="Low complexity" evidence="6">
    <location>
        <begin position="17"/>
        <end position="56"/>
    </location>
</feature>
<keyword evidence="3" id="KW-0963">Cytoplasm</keyword>
<dbReference type="PANTHER" id="PTHR21237:SF23">
    <property type="entry name" value="GRPE PROTEIN HOMOLOG, MITOCHONDRIAL"/>
    <property type="match status" value="1"/>
</dbReference>
<keyword evidence="3 4" id="KW-0346">Stress response</keyword>
<comment type="similarity">
    <text evidence="1 3 5">Belongs to the GrpE family.</text>
</comment>